<dbReference type="Proteomes" id="UP000310374">
    <property type="component" value="Unassembled WGS sequence"/>
</dbReference>
<dbReference type="PROSITE" id="PS50097">
    <property type="entry name" value="BTB"/>
    <property type="match status" value="1"/>
</dbReference>
<feature type="domain" description="BTB" evidence="1">
    <location>
        <begin position="383"/>
        <end position="436"/>
    </location>
</feature>
<dbReference type="PANTHER" id="PTHR47843">
    <property type="entry name" value="BTB DOMAIN-CONTAINING PROTEIN-RELATED"/>
    <property type="match status" value="1"/>
</dbReference>
<reference evidence="2 3" key="1">
    <citation type="submission" date="2018-10" db="EMBL/GenBank/DDBJ databases">
        <title>Fifty Aureobasidium pullulans genomes reveal a recombining polyextremotolerant generalist.</title>
        <authorList>
            <person name="Gostincar C."/>
            <person name="Turk M."/>
            <person name="Zajc J."/>
            <person name="Gunde-Cimerman N."/>
        </authorList>
    </citation>
    <scope>NUCLEOTIDE SEQUENCE [LARGE SCALE GENOMIC DNA]</scope>
    <source>
        <strain evidence="2 3">EXF-10081</strain>
    </source>
</reference>
<evidence type="ECO:0000259" key="1">
    <source>
        <dbReference type="PROSITE" id="PS50097"/>
    </source>
</evidence>
<gene>
    <name evidence="2" type="ORF">D6D12_09138</name>
</gene>
<dbReference type="InterPro" id="IPR011333">
    <property type="entry name" value="SKP1/BTB/POZ_sf"/>
</dbReference>
<dbReference type="EMBL" id="QZAT01000183">
    <property type="protein sequence ID" value="THX22492.1"/>
    <property type="molecule type" value="Genomic_DNA"/>
</dbReference>
<organism evidence="2 3">
    <name type="scientific">Aureobasidium pullulans</name>
    <name type="common">Black yeast</name>
    <name type="synonym">Pullularia pullulans</name>
    <dbReference type="NCBI Taxonomy" id="5580"/>
    <lineage>
        <taxon>Eukaryota</taxon>
        <taxon>Fungi</taxon>
        <taxon>Dikarya</taxon>
        <taxon>Ascomycota</taxon>
        <taxon>Pezizomycotina</taxon>
        <taxon>Dothideomycetes</taxon>
        <taxon>Dothideomycetidae</taxon>
        <taxon>Dothideales</taxon>
        <taxon>Saccotheciaceae</taxon>
        <taxon>Aureobasidium</taxon>
    </lineage>
</organism>
<dbReference type="Gene3D" id="3.30.710.10">
    <property type="entry name" value="Potassium Channel Kv1.1, Chain A"/>
    <property type="match status" value="2"/>
</dbReference>
<evidence type="ECO:0000313" key="2">
    <source>
        <dbReference type="EMBL" id="THX22492.1"/>
    </source>
</evidence>
<proteinExistence type="predicted"/>
<protein>
    <recommendedName>
        <fullName evidence="1">BTB domain-containing protein</fullName>
    </recommendedName>
</protein>
<dbReference type="AlphaFoldDB" id="A0AB74JH28"/>
<accession>A0AB74JH28</accession>
<dbReference type="PANTHER" id="PTHR47843:SF2">
    <property type="entry name" value="BTB DOMAIN-CONTAINING PROTEIN"/>
    <property type="match status" value="1"/>
</dbReference>
<sequence>MPAERNKSTWSEGVVSDILRSSAETIELQSDPSKNKEVFRSTVNKELLCFFSPYYVAAIKGHFSEAKQKLFTLDLNYAQTRAFTHWLCTGRLTHTNTSAWAVDKKCLFGLYIFADMTDNLALRKAIMSHLASEFTGTTDRPHPSEYGKLLPQLPKDSPLIPFCLDATVVDLELNEYLGIQTMKASRGVELLRWLPEDRVRYIMEGVNACDYHEHENEEEWSLTCGNVTPNSKKPRPECYKQAGAQLLEYLYKPRERPVPRYVLIARRRQLLNHDEERKPVSAFVATGTVKAHIAGLGVIQSTDNDNLLSSNSYIPNSEQLLGSHFLSAIDPRPSPPTTMTHDEFDDARIWRWWTLPDIVGRSSEMIQIQSQGNDGDKLYRATVHKELLCFYSIYYTAAIKGQFSESQKHSFIVELSYEQTRLFVTWLYSGRLEHQPDELNNEEDAYALYIFADQTDIIALRRTVMSFVIDSTAKNLREVYHCDFDEIIPQLPEQSQLRRFLLEEATAFWVDETGNCVRELYDEIVNDEVLRGPLGNFFKQLLEGVSENIEKKKIGEKIIGFPENPCDFHEHTNEREWETCK</sequence>
<dbReference type="SUPFAM" id="SSF54695">
    <property type="entry name" value="POZ domain"/>
    <property type="match status" value="1"/>
</dbReference>
<evidence type="ECO:0000313" key="3">
    <source>
        <dbReference type="Proteomes" id="UP000310374"/>
    </source>
</evidence>
<name>A0AB74JH28_AURPU</name>
<comment type="caution">
    <text evidence="2">The sequence shown here is derived from an EMBL/GenBank/DDBJ whole genome shotgun (WGS) entry which is preliminary data.</text>
</comment>
<dbReference type="CDD" id="cd18186">
    <property type="entry name" value="BTB_POZ_ZBTB_KLHL-like"/>
    <property type="match status" value="1"/>
</dbReference>
<dbReference type="InterPro" id="IPR000210">
    <property type="entry name" value="BTB/POZ_dom"/>
</dbReference>